<evidence type="ECO:0000313" key="10">
    <source>
        <dbReference type="Proteomes" id="UP000017559"/>
    </source>
</evidence>
<dbReference type="Proteomes" id="UP000017559">
    <property type="component" value="Unassembled WGS sequence"/>
</dbReference>
<dbReference type="PANTHER" id="PTHR31064:SF30">
    <property type="entry name" value="HIGH-AFFINITY POTASSIUM TRANSPORT PROTEIN-RELATED"/>
    <property type="match status" value="1"/>
</dbReference>
<comment type="caution">
    <text evidence="9">The sequence shown here is derived from an EMBL/GenBank/DDBJ whole genome shotgun (WGS) entry which is preliminary data.</text>
</comment>
<keyword evidence="4 8" id="KW-1133">Transmembrane helix</keyword>
<evidence type="ECO:0000256" key="7">
    <source>
        <dbReference type="SAM" id="MobiDB-lite"/>
    </source>
</evidence>
<evidence type="ECO:0000256" key="4">
    <source>
        <dbReference type="ARBA" id="ARBA00022989"/>
    </source>
</evidence>
<dbReference type="AlphaFoldDB" id="V2XSR0"/>
<evidence type="ECO:0000256" key="8">
    <source>
        <dbReference type="SAM" id="Phobius"/>
    </source>
</evidence>
<dbReference type="KEGG" id="mrr:Moror_8536"/>
<dbReference type="GO" id="GO:0005886">
    <property type="term" value="C:plasma membrane"/>
    <property type="evidence" value="ECO:0007669"/>
    <property type="project" value="TreeGrafter"/>
</dbReference>
<keyword evidence="6 8" id="KW-0472">Membrane</keyword>
<feature type="transmembrane region" description="Helical" evidence="8">
    <location>
        <begin position="247"/>
        <end position="271"/>
    </location>
</feature>
<organism evidence="9 10">
    <name type="scientific">Moniliophthora roreri (strain MCA 2997)</name>
    <name type="common">Cocoa frosty pod rot fungus</name>
    <name type="synonym">Crinipellis roreri</name>
    <dbReference type="NCBI Taxonomy" id="1381753"/>
    <lineage>
        <taxon>Eukaryota</taxon>
        <taxon>Fungi</taxon>
        <taxon>Dikarya</taxon>
        <taxon>Basidiomycota</taxon>
        <taxon>Agaricomycotina</taxon>
        <taxon>Agaricomycetes</taxon>
        <taxon>Agaricomycetidae</taxon>
        <taxon>Agaricales</taxon>
        <taxon>Marasmiineae</taxon>
        <taxon>Marasmiaceae</taxon>
        <taxon>Moniliophthora</taxon>
    </lineage>
</organism>
<dbReference type="EMBL" id="AWSO01001911">
    <property type="protein sequence ID" value="ESK82474.1"/>
    <property type="molecule type" value="Genomic_DNA"/>
</dbReference>
<protein>
    <submittedName>
        <fullName evidence="9">Potassium transporter</fullName>
    </submittedName>
</protein>
<dbReference type="HOGENOM" id="CLU_005947_1_1_1"/>
<dbReference type="InterPro" id="IPR051143">
    <property type="entry name" value="TrkH_K-transport"/>
</dbReference>
<evidence type="ECO:0000256" key="3">
    <source>
        <dbReference type="ARBA" id="ARBA00022692"/>
    </source>
</evidence>
<evidence type="ECO:0000313" key="9">
    <source>
        <dbReference type="EMBL" id="ESK82474.1"/>
    </source>
</evidence>
<keyword evidence="10" id="KW-1185">Reference proteome</keyword>
<name>V2XSR0_MONRO</name>
<proteinExistence type="predicted"/>
<evidence type="ECO:0000256" key="1">
    <source>
        <dbReference type="ARBA" id="ARBA00004141"/>
    </source>
</evidence>
<comment type="subcellular location">
    <subcellularLocation>
        <location evidence="1">Membrane</location>
        <topology evidence="1">Multi-pass membrane protein</topology>
    </subcellularLocation>
</comment>
<feature type="region of interest" description="Disordered" evidence="7">
    <location>
        <begin position="480"/>
        <end position="499"/>
    </location>
</feature>
<reference evidence="9 10" key="1">
    <citation type="journal article" date="2014" name="BMC Genomics">
        <title>Genome and secretome analysis of the hemibiotrophic fungal pathogen, Moniliophthora roreri, which causes frosty pod rot disease of cacao: mechanisms of the biotrophic and necrotrophic phases.</title>
        <authorList>
            <person name="Meinhardt L.W."/>
            <person name="Costa G.G.L."/>
            <person name="Thomazella D.P.T."/>
            <person name="Teixeira P.J.P.L."/>
            <person name="Carazzolle M.F."/>
            <person name="Schuster S.C."/>
            <person name="Carlson J.E."/>
            <person name="Guiltinan M.J."/>
            <person name="Mieczkowski P."/>
            <person name="Farmer A."/>
            <person name="Ramaraj T."/>
            <person name="Crozier J."/>
            <person name="Davis R.E."/>
            <person name="Shao J."/>
            <person name="Melnick R.L."/>
            <person name="Pereira G.A.G."/>
            <person name="Bailey B.A."/>
        </authorList>
    </citation>
    <scope>NUCLEOTIDE SEQUENCE [LARGE SCALE GENOMIC DNA]</scope>
    <source>
        <strain evidence="9 10">MCA 2997</strain>
    </source>
</reference>
<evidence type="ECO:0000256" key="5">
    <source>
        <dbReference type="ARBA" id="ARBA00023065"/>
    </source>
</evidence>
<keyword evidence="2" id="KW-0813">Transport</keyword>
<dbReference type="GO" id="GO:0140107">
    <property type="term" value="F:high-affinity potassium ion transmembrane transporter activity"/>
    <property type="evidence" value="ECO:0007669"/>
    <property type="project" value="TreeGrafter"/>
</dbReference>
<dbReference type="STRING" id="1381753.V2XSR0"/>
<keyword evidence="5" id="KW-0406">Ion transport</keyword>
<dbReference type="GO" id="GO:0030007">
    <property type="term" value="P:intracellular potassium ion homeostasis"/>
    <property type="evidence" value="ECO:0007669"/>
    <property type="project" value="TreeGrafter"/>
</dbReference>
<feature type="transmembrane region" description="Helical" evidence="8">
    <location>
        <begin position="409"/>
        <end position="431"/>
    </location>
</feature>
<feature type="transmembrane region" description="Helical" evidence="8">
    <location>
        <begin position="95"/>
        <end position="119"/>
    </location>
</feature>
<keyword evidence="3 8" id="KW-0812">Transmembrane</keyword>
<sequence>MGSTRNANQHKYQGLGGFPGPIELAQMAAKRFAPKTYRKMERKLTMPYTTTLEKNRTPWLNFDLIVGRNSDFHTETLTDAQLEKIGGTEYIALRYLSYLVPAYFVGTQLISYLLFGPWISVIHRYDSIFEAQPRLVQKPWFALFQVMGAYTGGGLSLVDQGMLPFQQAYLMIISMMFVILAGNHALRTAYLFAVPYVGGPSLSTRCELAHPRNSWVGSRIAREGTEAEEAFSFLLDHPRSFPSHQTWFLVICLVIFSAVEWILFEVLNIGLEAYESLTIGPRIICGLFQGLAARASGFSIVPLASLAPALQFLYVVMMYIAIAISIRSTNTYEEQSLGVFEQPPEDEDEEPQAQDLKDLAVGQRVHRYLGWHLKKQMSVDIWWLVWGVFIVTIIERNNLLDPDKKWFDLFRVLFELVSAFGGIGLSLGVPYDNFSFVGAMRPLSKLVVIVIMVRGRHRGLPVAVDRAVMLPHELMQQRERRAKEERARTAGQMQNGFPA</sequence>
<accession>V2XSR0</accession>
<feature type="transmembrane region" description="Helical" evidence="8">
    <location>
        <begin position="170"/>
        <end position="193"/>
    </location>
</feature>
<dbReference type="PANTHER" id="PTHR31064">
    <property type="entry name" value="POTASSIUM TRANSPORT PROTEIN DDB_G0292412-RELATED"/>
    <property type="match status" value="1"/>
</dbReference>
<evidence type="ECO:0000256" key="2">
    <source>
        <dbReference type="ARBA" id="ARBA00022448"/>
    </source>
</evidence>
<dbReference type="Pfam" id="PF02386">
    <property type="entry name" value="TrkH"/>
    <property type="match status" value="2"/>
</dbReference>
<dbReference type="OrthoDB" id="9999863at2759"/>
<feature type="transmembrane region" description="Helical" evidence="8">
    <location>
        <begin position="377"/>
        <end position="394"/>
    </location>
</feature>
<dbReference type="GO" id="GO:1990573">
    <property type="term" value="P:potassium ion import across plasma membrane"/>
    <property type="evidence" value="ECO:0007669"/>
    <property type="project" value="TreeGrafter"/>
</dbReference>
<gene>
    <name evidence="9" type="ORF">Moror_8536</name>
</gene>
<dbReference type="InterPro" id="IPR003445">
    <property type="entry name" value="Cat_transpt"/>
</dbReference>
<feature type="transmembrane region" description="Helical" evidence="8">
    <location>
        <begin position="309"/>
        <end position="326"/>
    </location>
</feature>
<evidence type="ECO:0000256" key="6">
    <source>
        <dbReference type="ARBA" id="ARBA00023136"/>
    </source>
</evidence>